<dbReference type="Gene3D" id="2.130.10.10">
    <property type="entry name" value="YVTN repeat-like/Quinoprotein amine dehydrogenase"/>
    <property type="match status" value="1"/>
</dbReference>
<dbReference type="InterPro" id="IPR015943">
    <property type="entry name" value="WD40/YVTN_repeat-like_dom_sf"/>
</dbReference>
<dbReference type="AlphaFoldDB" id="A0A428XTE6"/>
<dbReference type="OrthoDB" id="3202743at2"/>
<organism evidence="2 3">
    <name type="scientific">Kibdelosporangium aridum</name>
    <dbReference type="NCBI Taxonomy" id="2030"/>
    <lineage>
        <taxon>Bacteria</taxon>
        <taxon>Bacillati</taxon>
        <taxon>Actinomycetota</taxon>
        <taxon>Actinomycetes</taxon>
        <taxon>Pseudonocardiales</taxon>
        <taxon>Pseudonocardiaceae</taxon>
        <taxon>Kibdelosporangium</taxon>
    </lineage>
</organism>
<gene>
    <name evidence="2" type="ORF">DMH04_55990</name>
</gene>
<name>A0A428XTE6_KIBAR</name>
<evidence type="ECO:0000313" key="3">
    <source>
        <dbReference type="Proteomes" id="UP000287547"/>
    </source>
</evidence>
<dbReference type="RefSeq" id="WP_148107847.1">
    <property type="nucleotide sequence ID" value="NZ_QHKI01000138.1"/>
</dbReference>
<dbReference type="EMBL" id="QHKI01000138">
    <property type="protein sequence ID" value="RSM58617.1"/>
    <property type="molecule type" value="Genomic_DNA"/>
</dbReference>
<dbReference type="Proteomes" id="UP000287547">
    <property type="component" value="Unassembled WGS sequence"/>
</dbReference>
<feature type="non-terminal residue" evidence="2">
    <location>
        <position position="416"/>
    </location>
</feature>
<dbReference type="SUPFAM" id="SSF63829">
    <property type="entry name" value="Calcium-dependent phosphotriesterase"/>
    <property type="match status" value="1"/>
</dbReference>
<feature type="region of interest" description="Disordered" evidence="1">
    <location>
        <begin position="370"/>
        <end position="416"/>
    </location>
</feature>
<feature type="compositionally biased region" description="Pro residues" evidence="1">
    <location>
        <begin position="388"/>
        <end position="397"/>
    </location>
</feature>
<protein>
    <submittedName>
        <fullName evidence="2">Uncharacterized protein</fullName>
    </submittedName>
</protein>
<accession>A0A428XTE6</accession>
<proteinExistence type="predicted"/>
<reference evidence="2 3" key="1">
    <citation type="submission" date="2018-05" db="EMBL/GenBank/DDBJ databases">
        <title>Evolution of GPA BGCs.</title>
        <authorList>
            <person name="Waglechner N."/>
            <person name="Wright G.D."/>
        </authorList>
    </citation>
    <scope>NUCLEOTIDE SEQUENCE [LARGE SCALE GENOMIC DNA]</scope>
    <source>
        <strain evidence="2 3">A82846</strain>
    </source>
</reference>
<evidence type="ECO:0000256" key="1">
    <source>
        <dbReference type="SAM" id="MobiDB-lite"/>
    </source>
</evidence>
<evidence type="ECO:0000313" key="2">
    <source>
        <dbReference type="EMBL" id="RSM58617.1"/>
    </source>
</evidence>
<comment type="caution">
    <text evidence="2">The sequence shown here is derived from an EMBL/GenBank/DDBJ whole genome shotgun (WGS) entry which is preliminary data.</text>
</comment>
<feature type="compositionally biased region" description="Pro residues" evidence="1">
    <location>
        <begin position="404"/>
        <end position="416"/>
    </location>
</feature>
<sequence>MTLLSLQKPWIRNGIATGCAVAAVGGVAVAGVDSGNEVQDVKLLSGTAWLPSGRVGQLSLLDGTSTEVSAQVQVAQPGSVLDVVQAGPNAYSVDQTAGTIRRIDGATFEVSAPETPIQGARAGLTAFAGSGKLYIVDTQRGLFTNADPRTGRALSTPQTLATQIAPNTTGIDNNGRLWISDNATGDVRTLVDGAEQDPIKKVTQPGRSMLTIVNGKPVVVEVAARKATVVDPLLRTADMTVDLDLREGEEVQLSGSPYGDRFYVVAPRGVLTICGLAEESCSNAVPLAGGRLGAAVEAGNRLFVPDYTTGQVWIVDLDKKTVLAQPRVVKSARQFQLVSRDGVVFFNVPDSDEAGVITLDGTVLDVAKYDKNDPNKGLNAPIKGVPTQPNPQQPPQQDPSQVPVLPPTQQQPPTQG</sequence>